<name>A0A497ETJ4_9CREN</name>
<accession>A0A497ETJ4</accession>
<evidence type="ECO:0000313" key="2">
    <source>
        <dbReference type="EMBL" id="RLE50694.1"/>
    </source>
</evidence>
<reference evidence="2 3" key="1">
    <citation type="submission" date="2018-06" db="EMBL/GenBank/DDBJ databases">
        <title>Extensive metabolic versatility and redundancy in microbially diverse, dynamic hydrothermal sediments.</title>
        <authorList>
            <person name="Dombrowski N."/>
            <person name="Teske A."/>
            <person name="Baker B.J."/>
        </authorList>
    </citation>
    <scope>NUCLEOTIDE SEQUENCE [LARGE SCALE GENOMIC DNA]</scope>
    <source>
        <strain evidence="2">B30_G17</strain>
    </source>
</reference>
<protein>
    <submittedName>
        <fullName evidence="2">Uncharacterized protein</fullName>
    </submittedName>
</protein>
<organism evidence="2 3">
    <name type="scientific">Thermoproteota archaeon</name>
    <dbReference type="NCBI Taxonomy" id="2056631"/>
    <lineage>
        <taxon>Archaea</taxon>
        <taxon>Thermoproteota</taxon>
    </lineage>
</organism>
<feature type="transmembrane region" description="Helical" evidence="1">
    <location>
        <begin position="263"/>
        <end position="282"/>
    </location>
</feature>
<keyword evidence="1" id="KW-1133">Transmembrane helix</keyword>
<dbReference type="Proteomes" id="UP000281962">
    <property type="component" value="Unassembled WGS sequence"/>
</dbReference>
<keyword evidence="1" id="KW-0812">Transmembrane</keyword>
<comment type="caution">
    <text evidence="2">The sequence shown here is derived from an EMBL/GenBank/DDBJ whole genome shotgun (WGS) entry which is preliminary data.</text>
</comment>
<keyword evidence="1" id="KW-0472">Membrane</keyword>
<gene>
    <name evidence="2" type="ORF">DRJ21_01555</name>
</gene>
<evidence type="ECO:0000313" key="3">
    <source>
        <dbReference type="Proteomes" id="UP000281962"/>
    </source>
</evidence>
<evidence type="ECO:0000256" key="1">
    <source>
        <dbReference type="SAM" id="Phobius"/>
    </source>
</evidence>
<proteinExistence type="predicted"/>
<dbReference type="AlphaFoldDB" id="A0A497ETJ4"/>
<dbReference type="EMBL" id="QMQY01000053">
    <property type="protein sequence ID" value="RLE50694.1"/>
    <property type="molecule type" value="Genomic_DNA"/>
</dbReference>
<sequence length="287" mass="31949">MTEAEKSIWIKMAEIDRRIIYWALFLLLAVPFIHPLMLPVSISETTKSLYDFIEGLGPDDIVVIGIQSGVSAWPECLPGLVAVTKHLVSRGVKIIVWGFYTDVDMTMNAIKARVPQLKWPDEEVGPGDYKYGEDWVYVGLIAGGEPSVAALADDLHAVIKADYFGTPIDQIPLLSKVKGAKDIALVITSDTGDYGWYYVRQWNSRYGTPIAEVGIAMIYSEFIPYYRAGQVVGLLKGCRGGAEYETLIKSPGEGIQRMDALNVSHLLTIFFIIIGNIGYFATRKYRR</sequence>
<feature type="transmembrane region" description="Helical" evidence="1">
    <location>
        <begin position="20"/>
        <end position="38"/>
    </location>
</feature>